<keyword evidence="2" id="KW-0805">Transcription regulation</keyword>
<evidence type="ECO:0000313" key="6">
    <source>
        <dbReference type="EMBL" id="BDW85254.1"/>
    </source>
</evidence>
<dbReference type="GO" id="GO:0010628">
    <property type="term" value="P:positive regulation of gene expression"/>
    <property type="evidence" value="ECO:0007669"/>
    <property type="project" value="TreeGrafter"/>
</dbReference>
<dbReference type="PRINTS" id="PR00039">
    <property type="entry name" value="HTHLYSR"/>
</dbReference>
<protein>
    <submittedName>
        <fullName evidence="6">LysR family transcriptional regulator</fullName>
    </submittedName>
</protein>
<reference evidence="6 7" key="1">
    <citation type="submission" date="2023-01" db="EMBL/GenBank/DDBJ databases">
        <title>Complete genome sequence of Roseicyclus marinus strain Dej080120_10.</title>
        <authorList>
            <person name="Ueki S."/>
            <person name="Maruyama F."/>
        </authorList>
    </citation>
    <scope>NUCLEOTIDE SEQUENCE [LARGE SCALE GENOMIC DNA]</scope>
    <source>
        <strain evidence="6 7">Dej080120_10</strain>
    </source>
</reference>
<dbReference type="EMBL" id="AP027266">
    <property type="protein sequence ID" value="BDW85254.1"/>
    <property type="molecule type" value="Genomic_DNA"/>
</dbReference>
<keyword evidence="3" id="KW-0238">DNA-binding</keyword>
<dbReference type="Proteomes" id="UP001337723">
    <property type="component" value="Chromosome"/>
</dbReference>
<evidence type="ECO:0000313" key="7">
    <source>
        <dbReference type="Proteomes" id="UP001337723"/>
    </source>
</evidence>
<proteinExistence type="inferred from homology"/>
<dbReference type="PANTHER" id="PTHR30427:SF1">
    <property type="entry name" value="TRANSCRIPTIONAL ACTIVATOR PROTEIN LYSR"/>
    <property type="match status" value="1"/>
</dbReference>
<dbReference type="InterPro" id="IPR005119">
    <property type="entry name" value="LysR_subst-bd"/>
</dbReference>
<organism evidence="6 7">
    <name type="scientific">Roseicyclus marinus</name>
    <dbReference type="NCBI Taxonomy" id="2161673"/>
    <lineage>
        <taxon>Bacteria</taxon>
        <taxon>Pseudomonadati</taxon>
        <taxon>Pseudomonadota</taxon>
        <taxon>Alphaproteobacteria</taxon>
        <taxon>Rhodobacterales</taxon>
        <taxon>Roseobacteraceae</taxon>
        <taxon>Roseicyclus</taxon>
    </lineage>
</organism>
<evidence type="ECO:0000256" key="2">
    <source>
        <dbReference type="ARBA" id="ARBA00023015"/>
    </source>
</evidence>
<evidence type="ECO:0000256" key="1">
    <source>
        <dbReference type="ARBA" id="ARBA00009437"/>
    </source>
</evidence>
<dbReference type="KEGG" id="rmai:MACH21_14310"/>
<dbReference type="GO" id="GO:0043565">
    <property type="term" value="F:sequence-specific DNA binding"/>
    <property type="evidence" value="ECO:0007669"/>
    <property type="project" value="TreeGrafter"/>
</dbReference>
<evidence type="ECO:0000259" key="5">
    <source>
        <dbReference type="PROSITE" id="PS50931"/>
    </source>
</evidence>
<gene>
    <name evidence="6" type="ORF">MACH21_14310</name>
</gene>
<dbReference type="InterPro" id="IPR036390">
    <property type="entry name" value="WH_DNA-bd_sf"/>
</dbReference>
<dbReference type="PANTHER" id="PTHR30427">
    <property type="entry name" value="TRANSCRIPTIONAL ACTIVATOR PROTEIN LYSR"/>
    <property type="match status" value="1"/>
</dbReference>
<dbReference type="AlphaFoldDB" id="A0AA48HGP4"/>
<dbReference type="SUPFAM" id="SSF53850">
    <property type="entry name" value="Periplasmic binding protein-like II"/>
    <property type="match status" value="1"/>
</dbReference>
<keyword evidence="7" id="KW-1185">Reference proteome</keyword>
<dbReference type="Pfam" id="PF00126">
    <property type="entry name" value="HTH_1"/>
    <property type="match status" value="1"/>
</dbReference>
<evidence type="ECO:0000256" key="4">
    <source>
        <dbReference type="ARBA" id="ARBA00023163"/>
    </source>
</evidence>
<dbReference type="SUPFAM" id="SSF46785">
    <property type="entry name" value="Winged helix' DNA-binding domain"/>
    <property type="match status" value="1"/>
</dbReference>
<dbReference type="GO" id="GO:0009089">
    <property type="term" value="P:lysine biosynthetic process via diaminopimelate"/>
    <property type="evidence" value="ECO:0007669"/>
    <property type="project" value="TreeGrafter"/>
</dbReference>
<dbReference type="PROSITE" id="PS50931">
    <property type="entry name" value="HTH_LYSR"/>
    <property type="match status" value="1"/>
</dbReference>
<dbReference type="RefSeq" id="WP_338275931.1">
    <property type="nucleotide sequence ID" value="NZ_AP027266.1"/>
</dbReference>
<keyword evidence="4" id="KW-0804">Transcription</keyword>
<dbReference type="InterPro" id="IPR000847">
    <property type="entry name" value="LysR_HTH_N"/>
</dbReference>
<sequence length="313" mass="34310">MRPRASIREYEVLRAVITSGTVTAAAHRLGISQPAVSRLLAQLESNVGVTLFERRGGRLRPTAEAVRLNGRLDRLFDALAYLDGTDPTDPASQPLRLAAPPTLGHRFLAGLMASFIKQNPGQMVSLETCTSNGLVSRLVDDTIDLGFTLAELTHSAMELIPFHRTRAVCVMAHDHPLARHKVITPEILHGQDHIALMRRHMVRTRLDQVFANANVRPRTVAEVATGVSAITLARAGVGVAVICPFPLVRQADADIAVRPFEPEFVYRASFAVSTVRPMTRAARAFMRHVQLAVRSDARSAYELRPPEDLVTAV</sequence>
<dbReference type="Gene3D" id="3.40.190.290">
    <property type="match status" value="1"/>
</dbReference>
<dbReference type="GO" id="GO:0003700">
    <property type="term" value="F:DNA-binding transcription factor activity"/>
    <property type="evidence" value="ECO:0007669"/>
    <property type="project" value="InterPro"/>
</dbReference>
<accession>A0AA48HGP4</accession>
<name>A0AA48HGP4_9RHOB</name>
<evidence type="ECO:0000256" key="3">
    <source>
        <dbReference type="ARBA" id="ARBA00023125"/>
    </source>
</evidence>
<dbReference type="InterPro" id="IPR036388">
    <property type="entry name" value="WH-like_DNA-bd_sf"/>
</dbReference>
<comment type="similarity">
    <text evidence="1">Belongs to the LysR transcriptional regulatory family.</text>
</comment>
<dbReference type="Gene3D" id="1.10.10.10">
    <property type="entry name" value="Winged helix-like DNA-binding domain superfamily/Winged helix DNA-binding domain"/>
    <property type="match status" value="1"/>
</dbReference>
<dbReference type="Pfam" id="PF03466">
    <property type="entry name" value="LysR_substrate"/>
    <property type="match status" value="1"/>
</dbReference>
<feature type="domain" description="HTH lysR-type" evidence="5">
    <location>
        <begin position="11"/>
        <end position="62"/>
    </location>
</feature>